<evidence type="ECO:0000256" key="1">
    <source>
        <dbReference type="ARBA" id="ARBA00004141"/>
    </source>
</evidence>
<accession>A0A0C7P5C9</accession>
<feature type="transmembrane region" description="Helical" evidence="5">
    <location>
        <begin position="171"/>
        <end position="189"/>
    </location>
</feature>
<keyword evidence="7" id="KW-1185">Reference proteome</keyword>
<keyword evidence="2 5" id="KW-0812">Transmembrane</keyword>
<dbReference type="Pfam" id="PF01925">
    <property type="entry name" value="TauE"/>
    <property type="match status" value="1"/>
</dbReference>
<evidence type="ECO:0000313" key="7">
    <source>
        <dbReference type="Proteomes" id="UP000032809"/>
    </source>
</evidence>
<feature type="transmembrane region" description="Helical" evidence="5">
    <location>
        <begin position="31"/>
        <end position="54"/>
    </location>
</feature>
<dbReference type="STRING" id="1006576.DTL3_1754"/>
<dbReference type="PANTHER" id="PTHR43701:SF12">
    <property type="entry name" value="MEMBRANE TRANSPORTER PROTEIN YTNM-RELATED"/>
    <property type="match status" value="1"/>
</dbReference>
<evidence type="ECO:0000256" key="4">
    <source>
        <dbReference type="ARBA" id="ARBA00023136"/>
    </source>
</evidence>
<feature type="transmembrane region" description="Helical" evidence="5">
    <location>
        <begin position="130"/>
        <end position="151"/>
    </location>
</feature>
<keyword evidence="5" id="KW-1003">Cell membrane</keyword>
<dbReference type="PANTHER" id="PTHR43701">
    <property type="entry name" value="MEMBRANE TRANSPORTER PROTEIN MJ0441-RELATED"/>
    <property type="match status" value="1"/>
</dbReference>
<evidence type="ECO:0000256" key="2">
    <source>
        <dbReference type="ARBA" id="ARBA00022692"/>
    </source>
</evidence>
<feature type="transmembrane region" description="Helical" evidence="5">
    <location>
        <begin position="97"/>
        <end position="118"/>
    </location>
</feature>
<feature type="transmembrane region" description="Helical" evidence="5">
    <location>
        <begin position="196"/>
        <end position="215"/>
    </location>
</feature>
<dbReference type="KEGG" id="dtn:DTL3_1754"/>
<dbReference type="AlphaFoldDB" id="A0A0C7P5C9"/>
<comment type="subcellular location">
    <subcellularLocation>
        <location evidence="5">Cell membrane</location>
        <topology evidence="5">Multi-pass membrane protein</topology>
    </subcellularLocation>
    <subcellularLocation>
        <location evidence="1">Membrane</location>
        <topology evidence="1">Multi-pass membrane protein</topology>
    </subcellularLocation>
</comment>
<keyword evidence="3 5" id="KW-1133">Transmembrane helix</keyword>
<dbReference type="EMBL" id="LN824141">
    <property type="protein sequence ID" value="CEP79039.1"/>
    <property type="molecule type" value="Genomic_DNA"/>
</dbReference>
<evidence type="ECO:0000313" key="6">
    <source>
        <dbReference type="EMBL" id="CEP79039.1"/>
    </source>
</evidence>
<dbReference type="GO" id="GO:0005886">
    <property type="term" value="C:plasma membrane"/>
    <property type="evidence" value="ECO:0007669"/>
    <property type="project" value="UniProtKB-SubCell"/>
</dbReference>
<protein>
    <recommendedName>
        <fullName evidence="5">Probable membrane transporter protein</fullName>
    </recommendedName>
</protein>
<organism evidence="6 7">
    <name type="scientific">Defluviitoga tunisiensis</name>
    <dbReference type="NCBI Taxonomy" id="1006576"/>
    <lineage>
        <taxon>Bacteria</taxon>
        <taxon>Thermotogati</taxon>
        <taxon>Thermotogota</taxon>
        <taxon>Thermotogae</taxon>
        <taxon>Petrotogales</taxon>
        <taxon>Petrotogaceae</taxon>
        <taxon>Defluviitoga</taxon>
    </lineage>
</organism>
<reference evidence="7" key="1">
    <citation type="submission" date="2014-11" db="EMBL/GenBank/DDBJ databases">
        <authorList>
            <person name="Wibberg D."/>
        </authorList>
    </citation>
    <scope>NUCLEOTIDE SEQUENCE [LARGE SCALE GENOMIC DNA]</scope>
    <source>
        <strain evidence="7">L3</strain>
    </source>
</reference>
<dbReference type="OrthoDB" id="45564at2"/>
<dbReference type="InterPro" id="IPR002781">
    <property type="entry name" value="TM_pro_TauE-like"/>
</dbReference>
<comment type="similarity">
    <text evidence="5">Belongs to the 4-toluene sulfonate uptake permease (TSUP) (TC 2.A.102) family.</text>
</comment>
<proteinExistence type="inferred from homology"/>
<sequence>MEILLFAIVGFLAQLIDGALGMLYGISCNTLLLALGIHPALASASVHISEVFTTGVSGLAHWKFGNVDKEKVKKLLLPGIIGGIIGAFLLSNLPLNIIKPIVSVYLLIVGIKIIYMFFTKPKKENERLKLRPLAFFGGLLDAIGGGGWGPIVTSTLVSNGHTPSTTIGSVNLTEFFVTIAQSVTFFFFLTNFNFKIILGLIIGGVLAAPLAAYLTKKLPSKILLLAVGIGVCFSSIRDLINAF</sequence>
<keyword evidence="4 5" id="KW-0472">Membrane</keyword>
<evidence type="ECO:0000256" key="3">
    <source>
        <dbReference type="ARBA" id="ARBA00022989"/>
    </source>
</evidence>
<feature type="transmembrane region" description="Helical" evidence="5">
    <location>
        <begin position="75"/>
        <end position="91"/>
    </location>
</feature>
<dbReference type="RefSeq" id="WP_045088372.1">
    <property type="nucleotide sequence ID" value="NZ_LN824141.1"/>
</dbReference>
<gene>
    <name evidence="6" type="primary">tauE</name>
    <name evidence="6" type="ORF">DTL3_1754</name>
</gene>
<name>A0A0C7P5C9_DEFTU</name>
<dbReference type="PATRIC" id="fig|1006576.9.peg.1749"/>
<dbReference type="HOGENOM" id="CLU_059164_0_0_0"/>
<dbReference type="InterPro" id="IPR051598">
    <property type="entry name" value="TSUP/Inactive_protease-like"/>
</dbReference>
<evidence type="ECO:0000256" key="5">
    <source>
        <dbReference type="RuleBase" id="RU363041"/>
    </source>
</evidence>
<dbReference type="Proteomes" id="UP000032809">
    <property type="component" value="Chromosome I"/>
</dbReference>